<dbReference type="GO" id="GO:0005525">
    <property type="term" value="F:GTP binding"/>
    <property type="evidence" value="ECO:0007669"/>
    <property type="project" value="UniProtKB-UniRule"/>
</dbReference>
<dbReference type="Pfam" id="PF01926">
    <property type="entry name" value="MMR_HSR1"/>
    <property type="match status" value="1"/>
</dbReference>
<dbReference type="PIRSF" id="PIRSF006809">
    <property type="entry name" value="GTP-binding_hflX_prd"/>
    <property type="match status" value="1"/>
</dbReference>
<evidence type="ECO:0000256" key="5">
    <source>
        <dbReference type="ARBA" id="ARBA00023134"/>
    </source>
</evidence>
<comment type="function">
    <text evidence="6">GTPase that associates with the 50S ribosomal subunit and may have a role during protein synthesis or ribosome biogenesis.</text>
</comment>
<dbReference type="InterPro" id="IPR042108">
    <property type="entry name" value="GTPase_HflX_N_sf"/>
</dbReference>
<dbReference type="PRINTS" id="PR00326">
    <property type="entry name" value="GTP1OBG"/>
</dbReference>
<feature type="binding site" evidence="7">
    <location>
        <begin position="246"/>
        <end position="249"/>
    </location>
    <ligand>
        <name>GTP</name>
        <dbReference type="ChEBI" id="CHEBI:37565"/>
    </ligand>
</feature>
<feature type="binding site" evidence="7">
    <location>
        <begin position="336"/>
        <end position="338"/>
    </location>
    <ligand>
        <name>GTP</name>
        <dbReference type="ChEBI" id="CHEBI:37565"/>
    </ligand>
</feature>
<dbReference type="InterPro" id="IPR030394">
    <property type="entry name" value="G_HFLX_dom"/>
</dbReference>
<dbReference type="EMBL" id="CP011232">
    <property type="protein sequence ID" value="AKI98076.1"/>
    <property type="molecule type" value="Genomic_DNA"/>
</dbReference>
<evidence type="ECO:0000256" key="9">
    <source>
        <dbReference type="SAM" id="Coils"/>
    </source>
</evidence>
<dbReference type="FunFam" id="3.40.50.11060:FF:000001">
    <property type="entry name" value="GTPase HflX"/>
    <property type="match status" value="1"/>
</dbReference>
<feature type="binding site" evidence="8">
    <location>
        <position position="206"/>
    </location>
    <ligand>
        <name>Mg(2+)</name>
        <dbReference type="ChEBI" id="CHEBI:18420"/>
    </ligand>
</feature>
<comment type="cofactor">
    <cofactor evidence="8">
        <name>Mg(2+)</name>
        <dbReference type="ChEBI" id="CHEBI:18420"/>
    </cofactor>
</comment>
<dbReference type="PROSITE" id="PS51705">
    <property type="entry name" value="G_HFLX"/>
    <property type="match status" value="1"/>
</dbReference>
<evidence type="ECO:0000256" key="1">
    <source>
        <dbReference type="ARBA" id="ARBA00022490"/>
    </source>
</evidence>
<feature type="coiled-coil region" evidence="9">
    <location>
        <begin position="152"/>
        <end position="186"/>
    </location>
</feature>
<dbReference type="GO" id="GO:0046872">
    <property type="term" value="F:metal ion binding"/>
    <property type="evidence" value="ECO:0007669"/>
    <property type="project" value="UniProtKB-KW"/>
</dbReference>
<name>A0A0G2ZDC5_9BACT</name>
<dbReference type="GO" id="GO:0043022">
    <property type="term" value="F:ribosome binding"/>
    <property type="evidence" value="ECO:0007669"/>
    <property type="project" value="TreeGrafter"/>
</dbReference>
<feature type="binding site" evidence="7">
    <location>
        <begin position="312"/>
        <end position="315"/>
    </location>
    <ligand>
        <name>GTP</name>
        <dbReference type="ChEBI" id="CHEBI:37565"/>
    </ligand>
</feature>
<dbReference type="PANTHER" id="PTHR10229">
    <property type="entry name" value="GTP-BINDING PROTEIN HFLX"/>
    <property type="match status" value="1"/>
</dbReference>
<feature type="binding site" evidence="7">
    <location>
        <begin position="199"/>
        <end position="206"/>
    </location>
    <ligand>
        <name>GTP</name>
        <dbReference type="ChEBI" id="CHEBI:37565"/>
    </ligand>
</feature>
<dbReference type="CDD" id="cd01878">
    <property type="entry name" value="HflX"/>
    <property type="match status" value="1"/>
</dbReference>
<dbReference type="STRING" id="1330330.IX53_09815"/>
<keyword evidence="9" id="KW-0175">Coiled coil</keyword>
<keyword evidence="1 6" id="KW-0963">Cytoplasm</keyword>
<keyword evidence="2 8" id="KW-0479">Metal-binding</keyword>
<keyword evidence="4 8" id="KW-0460">Magnesium</keyword>
<evidence type="ECO:0000256" key="2">
    <source>
        <dbReference type="ARBA" id="ARBA00022723"/>
    </source>
</evidence>
<evidence type="ECO:0000313" key="11">
    <source>
        <dbReference type="EMBL" id="AKI98076.1"/>
    </source>
</evidence>
<evidence type="ECO:0000259" key="10">
    <source>
        <dbReference type="PROSITE" id="PS51705"/>
    </source>
</evidence>
<comment type="similarity">
    <text evidence="6">Belongs to the TRAFAC class OBG-HflX-like GTPase superfamily. HflX GTPase family.</text>
</comment>
<dbReference type="Gene3D" id="6.10.250.2860">
    <property type="match status" value="1"/>
</dbReference>
<feature type="domain" description="Hflx-type G" evidence="10">
    <location>
        <begin position="193"/>
        <end position="358"/>
    </location>
</feature>
<comment type="subunit">
    <text evidence="6">Monomer. Associates with the 50S ribosomal subunit.</text>
</comment>
<dbReference type="GO" id="GO:0003924">
    <property type="term" value="F:GTPase activity"/>
    <property type="evidence" value="ECO:0007669"/>
    <property type="project" value="UniProtKB-UniRule"/>
</dbReference>
<dbReference type="PANTHER" id="PTHR10229:SF0">
    <property type="entry name" value="GTP-BINDING PROTEIN 6-RELATED"/>
    <property type="match status" value="1"/>
</dbReference>
<comment type="subcellular location">
    <subcellularLocation>
        <location evidence="6">Cytoplasm</location>
    </subcellularLocation>
    <text evidence="6">May associate with membranes.</text>
</comment>
<dbReference type="Gene3D" id="3.40.50.300">
    <property type="entry name" value="P-loop containing nucleotide triphosphate hydrolases"/>
    <property type="match status" value="1"/>
</dbReference>
<evidence type="ECO:0000256" key="7">
    <source>
        <dbReference type="PIRSR" id="PIRSR006809-1"/>
    </source>
</evidence>
<evidence type="ECO:0000256" key="4">
    <source>
        <dbReference type="ARBA" id="ARBA00022842"/>
    </source>
</evidence>
<proteinExistence type="inferred from homology"/>
<evidence type="ECO:0000313" key="12">
    <source>
        <dbReference type="Proteomes" id="UP000035159"/>
    </source>
</evidence>
<keyword evidence="12" id="KW-1185">Reference proteome</keyword>
<dbReference type="AlphaFoldDB" id="A0A0G2ZDC5"/>
<dbReference type="InterPro" id="IPR016496">
    <property type="entry name" value="GTPase_HflX"/>
</dbReference>
<sequence>MRKAILACVFNRQEQGARREVISELERLANTAGYCVVDTLIQNLDSPNPRHYFGAGKLGELKHLVQLFEPDVVITRHNLTPSQRKNLIHELGIEIEDRTQLILEIFEKHAFTREGKYEVELARLRYEMPFFKGKGVELSNPGGGIGTRGPGEKKLELDRRKALQRIAFLKKELEKLGLERKIMRKRRQKAGIPLIALVGYTNAGKSSLLNVLCDAGALVEDKLFSTLDTRIRKSKLPSGREVLFIDTVGFIRELPHQLLESFKSTLEEINFADLLLIVMDASETNEEGKLTVIEETLKKIGAEDVPRLLVLNKVDRCTNERIQMLEKKFPEAVFVSALKGFNLDELKCNIDRIFNLMRKKYILRVPFAEYEAIMKVREKLEILSEKYESDLIEIEYVTDSATNKWLLNRIKGAGKR</sequence>
<feature type="binding site" evidence="7">
    <location>
        <begin position="224"/>
        <end position="228"/>
    </location>
    <ligand>
        <name>GTP</name>
        <dbReference type="ChEBI" id="CHEBI:37565"/>
    </ligand>
</feature>
<dbReference type="Pfam" id="PF13167">
    <property type="entry name" value="GTP-bdg_N"/>
    <property type="match status" value="1"/>
</dbReference>
<dbReference type="SUPFAM" id="SSF52540">
    <property type="entry name" value="P-loop containing nucleoside triphosphate hydrolases"/>
    <property type="match status" value="1"/>
</dbReference>
<evidence type="ECO:0000256" key="6">
    <source>
        <dbReference type="HAMAP-Rule" id="MF_00900"/>
    </source>
</evidence>
<organism evidence="11 12">
    <name type="scientific">Kosmotoga pacifica</name>
    <dbReference type="NCBI Taxonomy" id="1330330"/>
    <lineage>
        <taxon>Bacteria</taxon>
        <taxon>Thermotogati</taxon>
        <taxon>Thermotogota</taxon>
        <taxon>Thermotogae</taxon>
        <taxon>Kosmotogales</taxon>
        <taxon>Kosmotogaceae</taxon>
        <taxon>Kosmotoga</taxon>
    </lineage>
</organism>
<evidence type="ECO:0000256" key="8">
    <source>
        <dbReference type="PIRSR" id="PIRSR006809-2"/>
    </source>
</evidence>
<dbReference type="InterPro" id="IPR025121">
    <property type="entry name" value="GTPase_HflX_N"/>
</dbReference>
<dbReference type="Gene3D" id="3.40.50.11060">
    <property type="entry name" value="GTPase HflX, N-terminal domain"/>
    <property type="match status" value="1"/>
</dbReference>
<dbReference type="Pfam" id="PF16360">
    <property type="entry name" value="GTP-bdg_M"/>
    <property type="match status" value="1"/>
</dbReference>
<dbReference type="InterPro" id="IPR006073">
    <property type="entry name" value="GTP-bd"/>
</dbReference>
<dbReference type="GO" id="GO:0005737">
    <property type="term" value="C:cytoplasm"/>
    <property type="evidence" value="ECO:0007669"/>
    <property type="project" value="UniProtKB-SubCell"/>
</dbReference>
<reference evidence="11 12" key="1">
    <citation type="submission" date="2015-04" db="EMBL/GenBank/DDBJ databases">
        <title>Complete Genome Sequence of Kosmotoga pacifica SLHLJ1.</title>
        <authorList>
            <person name="Jiang L.J."/>
            <person name="Shao Z.Z."/>
            <person name="Jebbar M."/>
        </authorList>
    </citation>
    <scope>NUCLEOTIDE SEQUENCE [LARGE SCALE GENOMIC DNA]</scope>
    <source>
        <strain evidence="11 12">SLHLJ1</strain>
    </source>
</reference>
<feature type="binding site" evidence="8">
    <location>
        <position position="226"/>
    </location>
    <ligand>
        <name>Mg(2+)</name>
        <dbReference type="ChEBI" id="CHEBI:18420"/>
    </ligand>
</feature>
<dbReference type="Proteomes" id="UP000035159">
    <property type="component" value="Chromosome"/>
</dbReference>
<dbReference type="NCBIfam" id="TIGR03156">
    <property type="entry name" value="GTP_HflX"/>
    <property type="match status" value="1"/>
</dbReference>
<dbReference type="InterPro" id="IPR032305">
    <property type="entry name" value="GTP-bd_M"/>
</dbReference>
<evidence type="ECO:0000256" key="3">
    <source>
        <dbReference type="ARBA" id="ARBA00022741"/>
    </source>
</evidence>
<protein>
    <recommendedName>
        <fullName evidence="6">GTPase HflX</fullName>
    </recommendedName>
    <alternativeName>
        <fullName evidence="6">GTP-binding protein HflX</fullName>
    </alternativeName>
</protein>
<accession>A0A0G2ZDC5</accession>
<dbReference type="RefSeq" id="WP_047755211.1">
    <property type="nucleotide sequence ID" value="NZ_CAJUHA010000001.1"/>
</dbReference>
<dbReference type="InterPro" id="IPR027417">
    <property type="entry name" value="P-loop_NTPase"/>
</dbReference>
<gene>
    <name evidence="6" type="primary">hflX</name>
    <name evidence="11" type="ORF">IX53_09815</name>
</gene>
<dbReference type="KEGG" id="kpf:IX53_09815"/>
<keyword evidence="5 6" id="KW-0342">GTP-binding</keyword>
<dbReference type="HAMAP" id="MF_00900">
    <property type="entry name" value="GTPase_HflX"/>
    <property type="match status" value="1"/>
</dbReference>
<keyword evidence="3 6" id="KW-0547">Nucleotide-binding</keyword>
<dbReference type="PATRIC" id="fig|1330330.3.peg.2001"/>